<protein>
    <submittedName>
        <fullName evidence="3">Uncharacterized protein</fullName>
    </submittedName>
</protein>
<name>A0A2N0BAS5_9LEPT</name>
<reference evidence="2 4" key="2">
    <citation type="journal article" date="2018" name="Microb. Genom.">
        <title>Deciphering the unexplored Leptospira diversity from soils uncovers genomic evolution to virulence.</title>
        <authorList>
            <person name="Thibeaux R."/>
            <person name="Iraola G."/>
            <person name="Ferres I."/>
            <person name="Bierque E."/>
            <person name="Girault D."/>
            <person name="Soupe-Gilbert M.E."/>
            <person name="Picardeau M."/>
            <person name="Goarant C."/>
        </authorList>
    </citation>
    <scope>NUCLEOTIDE SEQUENCE [LARGE SCALE GENOMIC DNA]</scope>
    <source>
        <strain evidence="2 4">ATI7-C-A5</strain>
    </source>
</reference>
<feature type="chain" id="PRO_5044577220" evidence="1">
    <location>
        <begin position="24"/>
        <end position="406"/>
    </location>
</feature>
<accession>A0A2N0BAS5</accession>
<comment type="caution">
    <text evidence="3">The sequence shown here is derived from an EMBL/GenBank/DDBJ whole genome shotgun (WGS) entry which is preliminary data.</text>
</comment>
<organism evidence="3">
    <name type="scientific">Leptospira ellisii</name>
    <dbReference type="NCBI Taxonomy" id="2023197"/>
    <lineage>
        <taxon>Bacteria</taxon>
        <taxon>Pseudomonadati</taxon>
        <taxon>Spirochaetota</taxon>
        <taxon>Spirochaetia</taxon>
        <taxon>Leptospirales</taxon>
        <taxon>Leptospiraceae</taxon>
        <taxon>Leptospira</taxon>
    </lineage>
</organism>
<evidence type="ECO:0000256" key="1">
    <source>
        <dbReference type="SAM" id="SignalP"/>
    </source>
</evidence>
<accession>A0A2N0BLY0</accession>
<dbReference type="RefSeq" id="WP_100746544.1">
    <property type="nucleotide sequence ID" value="NZ_NPEF02000023.1"/>
</dbReference>
<proteinExistence type="predicted"/>
<keyword evidence="1" id="KW-0732">Signal</keyword>
<keyword evidence="4" id="KW-1185">Reference proteome</keyword>
<evidence type="ECO:0000313" key="2">
    <source>
        <dbReference type="EMBL" id="MDV6237393.1"/>
    </source>
</evidence>
<dbReference type="EMBL" id="NPEF01000051">
    <property type="protein sequence ID" value="PJZ93650.1"/>
    <property type="molecule type" value="Genomic_DNA"/>
</dbReference>
<dbReference type="OrthoDB" id="319878at2"/>
<dbReference type="Proteomes" id="UP000232122">
    <property type="component" value="Unassembled WGS sequence"/>
</dbReference>
<sequence>MRVFQRIWRFAVCFAFAFGSVSAEDSSVADDWKRHRREGFFRITQTQVNSGTIQNALLMSQAFLINQAASNSSKLSDPKIGDMKGIGFELGRNGIPGGKYYKSNLLFSYAGFKSNHIQNLQYESAAYEFVSGSPTNANYTSISANDYYYQSNRLDTMRIGYSGDILPFATGANKFLSSLGIRVGADIYGNIAKLNSNSRLTVSGINSLNANTIFEFPRVDPFSHKTIQYTEVYLNAVLGLSYSLEVADGVRIYFSAEYFQSVLDHGFYKDEEQNFITRETVYGVATDPANPTSQPDIRIPITSYAKGTFDTMMKGYRVQMGYDIQLTEIFGINLSAGISEATHTVVDSNVHSRANLSGLGRATILRIAPDPEEVAAMYLTSLSALGPYPSSRDYRTQLGIAFVFKY</sequence>
<evidence type="ECO:0000313" key="4">
    <source>
        <dbReference type="Proteomes" id="UP000232122"/>
    </source>
</evidence>
<gene>
    <name evidence="2" type="ORF">CH379_017300</name>
    <name evidence="3" type="ORF">CH379_06795</name>
</gene>
<reference evidence="3" key="1">
    <citation type="submission" date="2017-07" db="EMBL/GenBank/DDBJ databases">
        <title>Leptospira spp. isolated from tropical soils.</title>
        <authorList>
            <person name="Thibeaux R."/>
            <person name="Iraola G."/>
            <person name="Ferres I."/>
            <person name="Bierque E."/>
            <person name="Girault D."/>
            <person name="Soupe-Gilbert M.-E."/>
            <person name="Picardeau M."/>
            <person name="Goarant C."/>
        </authorList>
    </citation>
    <scope>NUCLEOTIDE SEQUENCE [LARGE SCALE GENOMIC DNA]</scope>
    <source>
        <strain evidence="3">ATI7-C-A5</strain>
    </source>
</reference>
<evidence type="ECO:0000313" key="3">
    <source>
        <dbReference type="EMBL" id="PJZ93650.1"/>
    </source>
</evidence>
<dbReference type="AlphaFoldDB" id="A0A2N0BAS5"/>
<feature type="signal peptide" evidence="1">
    <location>
        <begin position="1"/>
        <end position="23"/>
    </location>
</feature>
<reference evidence="2" key="3">
    <citation type="submission" date="2023-10" db="EMBL/GenBank/DDBJ databases">
        <authorList>
            <person name="Picardeau M."/>
            <person name="Thibeaux R."/>
        </authorList>
    </citation>
    <scope>NUCLEOTIDE SEQUENCE</scope>
    <source>
        <strain evidence="2">ATI7-C-A5</strain>
    </source>
</reference>
<dbReference type="EMBL" id="NPEF02000023">
    <property type="protein sequence ID" value="MDV6237393.1"/>
    <property type="molecule type" value="Genomic_DNA"/>
</dbReference>